<dbReference type="AlphaFoldDB" id="A0A438N6W2"/>
<organism evidence="2 3">
    <name type="scientific">Exophiala mesophila</name>
    <name type="common">Black yeast-like fungus</name>
    <dbReference type="NCBI Taxonomy" id="212818"/>
    <lineage>
        <taxon>Eukaryota</taxon>
        <taxon>Fungi</taxon>
        <taxon>Dikarya</taxon>
        <taxon>Ascomycota</taxon>
        <taxon>Pezizomycotina</taxon>
        <taxon>Eurotiomycetes</taxon>
        <taxon>Chaetothyriomycetidae</taxon>
        <taxon>Chaetothyriales</taxon>
        <taxon>Herpotrichiellaceae</taxon>
        <taxon>Exophiala</taxon>
    </lineage>
</organism>
<accession>A0A438N6W2</accession>
<evidence type="ECO:0000256" key="1">
    <source>
        <dbReference type="SAM" id="MobiDB-lite"/>
    </source>
</evidence>
<feature type="region of interest" description="Disordered" evidence="1">
    <location>
        <begin position="146"/>
        <end position="185"/>
    </location>
</feature>
<feature type="compositionally biased region" description="Basic and acidic residues" evidence="1">
    <location>
        <begin position="155"/>
        <end position="165"/>
    </location>
</feature>
<reference evidence="2 3" key="1">
    <citation type="submission" date="2017-03" db="EMBL/GenBank/DDBJ databases">
        <title>Genomes of endolithic fungi from Antarctica.</title>
        <authorList>
            <person name="Coleine C."/>
            <person name="Masonjones S."/>
            <person name="Stajich J.E."/>
        </authorList>
    </citation>
    <scope>NUCLEOTIDE SEQUENCE [LARGE SCALE GENOMIC DNA]</scope>
    <source>
        <strain evidence="2 3">CCFEE 6314</strain>
    </source>
</reference>
<name>A0A438N6W2_EXOME</name>
<proteinExistence type="predicted"/>
<dbReference type="OrthoDB" id="10261408at2759"/>
<evidence type="ECO:0000313" key="3">
    <source>
        <dbReference type="Proteomes" id="UP000288859"/>
    </source>
</evidence>
<protein>
    <submittedName>
        <fullName evidence="2">Uncharacterized protein</fullName>
    </submittedName>
</protein>
<dbReference type="VEuPathDB" id="FungiDB:PV10_04355"/>
<dbReference type="Proteomes" id="UP000288859">
    <property type="component" value="Unassembled WGS sequence"/>
</dbReference>
<comment type="caution">
    <text evidence="2">The sequence shown here is derived from an EMBL/GenBank/DDBJ whole genome shotgun (WGS) entry which is preliminary data.</text>
</comment>
<feature type="compositionally biased region" description="Low complexity" evidence="1">
    <location>
        <begin position="106"/>
        <end position="118"/>
    </location>
</feature>
<evidence type="ECO:0000313" key="2">
    <source>
        <dbReference type="EMBL" id="RVX71372.1"/>
    </source>
</evidence>
<feature type="compositionally biased region" description="Polar residues" evidence="1">
    <location>
        <begin position="198"/>
        <end position="232"/>
    </location>
</feature>
<feature type="compositionally biased region" description="Polar residues" evidence="1">
    <location>
        <begin position="174"/>
        <end position="185"/>
    </location>
</feature>
<feature type="compositionally biased region" description="Polar residues" evidence="1">
    <location>
        <begin position="262"/>
        <end position="277"/>
    </location>
</feature>
<feature type="compositionally biased region" description="Low complexity" evidence="1">
    <location>
        <begin position="240"/>
        <end position="261"/>
    </location>
</feature>
<sequence length="354" mass="38885">MGRTMSIYPALINYLPVYSPERQTDPDAFSAKLREYSVPGQSNGNDSPSGPAKGYIEGLEHRLHEAESLLLALLPLVTAAQLDNATESLNLTDAPGVGRASRDSTSPSPRNVRSSPPVLNKKTGIDYWESFPLDTVENIRKWQQDCAMHSQPPSTDRHASGRDSLDNVNHARLLNSNPTSRQSSMDLKREALDGIFNSGLQHNNRNNENFRSLSSDPYRSGTNTPINVTSAARHSPIPAQQYDQHQQQRSSSQLQSWQNSSIYASGSNPDATRGDASSSITLNAEALLLQSLADSNNHWAQPDPVGNNNMLMNMGMGMGMSMAMSSPPNHAMESAPMEIDTGFFNSDVQRRLFW</sequence>
<feature type="region of interest" description="Disordered" evidence="1">
    <location>
        <begin position="90"/>
        <end position="121"/>
    </location>
</feature>
<feature type="region of interest" description="Disordered" evidence="1">
    <location>
        <begin position="198"/>
        <end position="277"/>
    </location>
</feature>
<gene>
    <name evidence="2" type="ORF">B0A52_04946</name>
</gene>
<dbReference type="EMBL" id="NAJM01000018">
    <property type="protein sequence ID" value="RVX71372.1"/>
    <property type="molecule type" value="Genomic_DNA"/>
</dbReference>